<evidence type="ECO:0000313" key="2">
    <source>
        <dbReference type="EMBL" id="SEE59851.1"/>
    </source>
</evidence>
<organism evidence="2 3">
    <name type="scientific">Streptomyces misionensis</name>
    <dbReference type="NCBI Taxonomy" id="67331"/>
    <lineage>
        <taxon>Bacteria</taxon>
        <taxon>Bacillati</taxon>
        <taxon>Actinomycetota</taxon>
        <taxon>Actinomycetes</taxon>
        <taxon>Kitasatosporales</taxon>
        <taxon>Streptomycetaceae</taxon>
        <taxon>Streptomyces</taxon>
    </lineage>
</organism>
<sequence>MPVQQAHLAGEALARGDGHRVAEGEGAGADGLWVEPGRHRVVRLLVAPGDLDAVVFVDRRDHGAVAVEDVGALAAAAAVIVLAHAHQVAHREVDVRAAGQGVAVFRAEFAALPTDLLCAQVQQVHVRVLGGQYGQRVDQVVRVGPAAAYLIPGGEDLPVRLDGALGGVDAAGVGQDAQGLLVVAGAPHLQGGALGVVALAPVLDEREAADESVDLLEPAARADRLELLGVADRHQFGAGALRLLHQGGGLPVVGHGGLVDDQDVDAGESVTVADLRQPGGDRAGRDAGGVVQALGRDRAHGGAGVGVAGGVPRDPARLHERALAGAGRADVRVDAVPGGQRPLDRRALFAGQGEAVGDLEDGHGGRGLLGGQLHRALVEPDQGLAGDELLGVEDVAGGVAVHRRHDGGTDVREAHRVSLDGEDLVREFVQQARLGADAELHRRRHGGEQLRAGERLLRRRQPGLGVEDDPREVVRAGPLRTAAGTVDARTAAVGRPGRGGRHHRVDVADDRLGAGAPAGAHPGRVGVDFRAAGLVGDALPVLSRGIRAHALVERDVPAGERVAQLLGDMADLPRAGLRVVLAADTERRVRQLPHPGLEVRVEGLGVSVEVLSAVGDGSPLAVLAQRHVGDRDVDVQVRVSRFARCHRTGGEVLHRPAEQTAGRDAHLLSVLAGDGVADPLLGLADRVVLRLLHQLPELTLAEVAMSGRVTARAGRGRGGGRSTRASPGRARRVGRPRRA</sequence>
<feature type="compositionally biased region" description="Basic residues" evidence="1">
    <location>
        <begin position="729"/>
        <end position="739"/>
    </location>
</feature>
<proteinExistence type="predicted"/>
<dbReference type="AlphaFoldDB" id="A0A1H5K760"/>
<dbReference type="STRING" id="67331.SAMN04490357_7716"/>
<reference evidence="2 3" key="1">
    <citation type="submission" date="2016-10" db="EMBL/GenBank/DDBJ databases">
        <authorList>
            <person name="de Groot N.N."/>
        </authorList>
    </citation>
    <scope>NUCLEOTIDE SEQUENCE [LARGE SCALE GENOMIC DNA]</scope>
    <source>
        <strain evidence="2 3">DSM 40306</strain>
    </source>
</reference>
<dbReference type="Proteomes" id="UP000182375">
    <property type="component" value="Unassembled WGS sequence"/>
</dbReference>
<accession>A0A1H5K760</accession>
<protein>
    <submittedName>
        <fullName evidence="2">Uncharacterized protein</fullName>
    </submittedName>
</protein>
<gene>
    <name evidence="2" type="ORF">SAMN04490357_7716</name>
</gene>
<evidence type="ECO:0000256" key="1">
    <source>
        <dbReference type="SAM" id="MobiDB-lite"/>
    </source>
</evidence>
<feature type="region of interest" description="Disordered" evidence="1">
    <location>
        <begin position="711"/>
        <end position="739"/>
    </location>
</feature>
<name>A0A1H5K760_9ACTN</name>
<evidence type="ECO:0000313" key="3">
    <source>
        <dbReference type="Proteomes" id="UP000182375"/>
    </source>
</evidence>
<dbReference type="EMBL" id="FNTD01000005">
    <property type="protein sequence ID" value="SEE59851.1"/>
    <property type="molecule type" value="Genomic_DNA"/>
</dbReference>